<accession>A0A7J6YIN0</accession>
<dbReference type="Proteomes" id="UP000583944">
    <property type="component" value="Unassembled WGS sequence"/>
</dbReference>
<evidence type="ECO:0008006" key="4">
    <source>
        <dbReference type="Google" id="ProtNLM"/>
    </source>
</evidence>
<keyword evidence="1" id="KW-0812">Transmembrane</keyword>
<evidence type="ECO:0000313" key="3">
    <source>
        <dbReference type="Proteomes" id="UP000583944"/>
    </source>
</evidence>
<feature type="transmembrane region" description="Helical" evidence="1">
    <location>
        <begin position="86"/>
        <end position="106"/>
    </location>
</feature>
<dbReference type="AlphaFoldDB" id="A0A7J6YIN0"/>
<evidence type="ECO:0000256" key="1">
    <source>
        <dbReference type="SAM" id="Phobius"/>
    </source>
</evidence>
<proteinExistence type="predicted"/>
<dbReference type="EMBL" id="JABDHM010000002">
    <property type="protein sequence ID" value="KAF5226429.1"/>
    <property type="molecule type" value="Genomic_DNA"/>
</dbReference>
<name>A0A7J6YIN0_TRYCR</name>
<organism evidence="2 3">
    <name type="scientific">Trypanosoma cruzi</name>
    <dbReference type="NCBI Taxonomy" id="5693"/>
    <lineage>
        <taxon>Eukaryota</taxon>
        <taxon>Discoba</taxon>
        <taxon>Euglenozoa</taxon>
        <taxon>Kinetoplastea</taxon>
        <taxon>Metakinetoplastina</taxon>
        <taxon>Trypanosomatida</taxon>
        <taxon>Trypanosomatidae</taxon>
        <taxon>Trypanosoma</taxon>
        <taxon>Schizotrypanum</taxon>
    </lineage>
</organism>
<gene>
    <name evidence="2" type="ORF">ECC02_000553</name>
</gene>
<reference evidence="2 3" key="1">
    <citation type="journal article" date="2019" name="Genome Biol. Evol.">
        <title>Nanopore Sequencing Significantly Improves Genome Assembly of the Protozoan Parasite Trypanosoma cruzi.</title>
        <authorList>
            <person name="Diaz-Viraque F."/>
            <person name="Pita S."/>
            <person name="Greif G."/>
            <person name="de Souza R.C.M."/>
            <person name="Iraola G."/>
            <person name="Robello C."/>
        </authorList>
    </citation>
    <scope>NUCLEOTIDE SEQUENCE [LARGE SCALE GENOMIC DNA]</scope>
    <source>
        <strain evidence="2 3">Berenice</strain>
    </source>
</reference>
<dbReference type="VEuPathDB" id="TriTrypDB:ECC02_000553"/>
<feature type="transmembrane region" description="Helical" evidence="1">
    <location>
        <begin position="47"/>
        <end position="65"/>
    </location>
</feature>
<evidence type="ECO:0000313" key="2">
    <source>
        <dbReference type="EMBL" id="KAF5226429.1"/>
    </source>
</evidence>
<protein>
    <recommendedName>
        <fullName evidence="4">Transmembrane protein</fullName>
    </recommendedName>
</protein>
<comment type="caution">
    <text evidence="2">The sequence shown here is derived from an EMBL/GenBank/DDBJ whole genome shotgun (WGS) entry which is preliminary data.</text>
</comment>
<keyword evidence="1" id="KW-1133">Transmembrane helix</keyword>
<dbReference type="VEuPathDB" id="TriTrypDB:BCY84_11219"/>
<sequence length="409" mass="47603">MFFFFVFVFVFFHFYTYILPQCSWSRSTASSISLKCFLLLSFHAARIYFRRFASILFFFFFFAFIKKVRREERKYVWRVRDAPIMVSFLPLACFFIMFQLFFPFYFAAATRLNSFTVVVLEDQAAEALRKAPDGAFLQTPSYLVQLSSHWTVVERNVFGSDSPDVEEKGGQMLHCRLPRSQTQEMVASLEKSYMKFHQGRVRAAIWKWLLDLTHRDGCVFGDGEGTLTGVSEWYLFCPHGLIRKVNRTAVAALYDVSPSELPRVVKKLVQRYRGSGEKMGRGNTLDKWTSVIGKYKKHITQPYWDANRRAWGLTYPTDRVCVTGRVNASAEGETKRKEDTRVEAGREMWETVVRLYCRRGRGSSPLQEWTVTEVRQSCLYEIVLLSPVVCEWEQKMERLGVNPIPCIVV</sequence>
<keyword evidence="1" id="KW-0472">Membrane</keyword>